<name>A0ABU5RX65_9CYAN</name>
<dbReference type="SMART" id="SM00563">
    <property type="entry name" value="PlsC"/>
    <property type="match status" value="1"/>
</dbReference>
<evidence type="ECO:0000313" key="4">
    <source>
        <dbReference type="EMBL" id="MEA5392357.1"/>
    </source>
</evidence>
<dbReference type="RefSeq" id="WP_323306311.1">
    <property type="nucleotide sequence ID" value="NZ_JAYGHX010000010.1"/>
</dbReference>
<dbReference type="PANTHER" id="PTHR10434:SF11">
    <property type="entry name" value="1-ACYL-SN-GLYCEROL-3-PHOSPHATE ACYLTRANSFERASE"/>
    <property type="match status" value="1"/>
</dbReference>
<sequence>MAAQTPSGPGLSAVISRRESSLCNGISPWLSPVAMVVTIDLVLQGYFSELTVLDRQHLPLDGAVLLAPTHRARWDALMLPWAAGRRVTGRDCRFMVTADEMKGLQGWFLHRLGCFPVNQGRPTLASLRFSVELLACGQQLVVFPEGRIRREDGPIRLHQGLARLALLAASQGVEVPVVPVGIAYGHADPRPGDQAALCFGRPLRAEGQGRQAALDFSCELAAAMESAEQAARAVVGRPIGSP</sequence>
<dbReference type="EMBL" id="JAYGHX010000010">
    <property type="protein sequence ID" value="MEA5392357.1"/>
    <property type="molecule type" value="Genomic_DNA"/>
</dbReference>
<dbReference type="PANTHER" id="PTHR10434">
    <property type="entry name" value="1-ACYL-SN-GLYCEROL-3-PHOSPHATE ACYLTRANSFERASE"/>
    <property type="match status" value="1"/>
</dbReference>
<organism evidence="4 5">
    <name type="scientific">Cyanobium gracile UHCC 0139</name>
    <dbReference type="NCBI Taxonomy" id="3110308"/>
    <lineage>
        <taxon>Bacteria</taxon>
        <taxon>Bacillati</taxon>
        <taxon>Cyanobacteriota</taxon>
        <taxon>Cyanophyceae</taxon>
        <taxon>Synechococcales</taxon>
        <taxon>Prochlorococcaceae</taxon>
        <taxon>Cyanobium</taxon>
    </lineage>
</organism>
<keyword evidence="5" id="KW-1185">Reference proteome</keyword>
<comment type="caution">
    <text evidence="4">The sequence shown here is derived from an EMBL/GenBank/DDBJ whole genome shotgun (WGS) entry which is preliminary data.</text>
</comment>
<feature type="domain" description="Phospholipid/glycerol acyltransferase" evidence="3">
    <location>
        <begin position="64"/>
        <end position="185"/>
    </location>
</feature>
<dbReference type="GO" id="GO:0016746">
    <property type="term" value="F:acyltransferase activity"/>
    <property type="evidence" value="ECO:0007669"/>
    <property type="project" value="UniProtKB-KW"/>
</dbReference>
<dbReference type="Pfam" id="PF01553">
    <property type="entry name" value="Acyltransferase"/>
    <property type="match status" value="1"/>
</dbReference>
<proteinExistence type="predicted"/>
<reference evidence="4 5" key="1">
    <citation type="submission" date="2023-12" db="EMBL/GenBank/DDBJ databases">
        <title>Baltic Sea Cyanobacteria.</title>
        <authorList>
            <person name="Delbaje E."/>
            <person name="Fewer D.P."/>
            <person name="Shishido T.K."/>
        </authorList>
    </citation>
    <scope>NUCLEOTIDE SEQUENCE [LARGE SCALE GENOMIC DNA]</scope>
    <source>
        <strain evidence="4 5">UHCC 0139</strain>
    </source>
</reference>
<keyword evidence="2 4" id="KW-0012">Acyltransferase</keyword>
<keyword evidence="1" id="KW-0808">Transferase</keyword>
<dbReference type="InterPro" id="IPR002123">
    <property type="entry name" value="Plipid/glycerol_acylTrfase"/>
</dbReference>
<evidence type="ECO:0000256" key="1">
    <source>
        <dbReference type="ARBA" id="ARBA00022679"/>
    </source>
</evidence>
<dbReference type="Proteomes" id="UP001304461">
    <property type="component" value="Unassembled WGS sequence"/>
</dbReference>
<evidence type="ECO:0000259" key="3">
    <source>
        <dbReference type="SMART" id="SM00563"/>
    </source>
</evidence>
<evidence type="ECO:0000256" key="2">
    <source>
        <dbReference type="ARBA" id="ARBA00023315"/>
    </source>
</evidence>
<protein>
    <submittedName>
        <fullName evidence="4">1-acyl-sn-glycerol-3-phosphate acyltransferase</fullName>
    </submittedName>
</protein>
<dbReference type="SUPFAM" id="SSF69593">
    <property type="entry name" value="Glycerol-3-phosphate (1)-acyltransferase"/>
    <property type="match status" value="1"/>
</dbReference>
<evidence type="ECO:0000313" key="5">
    <source>
        <dbReference type="Proteomes" id="UP001304461"/>
    </source>
</evidence>
<dbReference type="CDD" id="cd07989">
    <property type="entry name" value="LPLAT_AGPAT-like"/>
    <property type="match status" value="1"/>
</dbReference>
<accession>A0ABU5RX65</accession>
<gene>
    <name evidence="4" type="ORF">VB738_13930</name>
</gene>